<dbReference type="PANTHER" id="PTHR21256">
    <property type="entry name" value="HISTIDINOL DEHYDROGENASE HDH"/>
    <property type="match status" value="1"/>
</dbReference>
<feature type="binding site" evidence="5 8">
    <location>
        <position position="226"/>
    </location>
    <ligand>
        <name>NAD(+)</name>
        <dbReference type="ChEBI" id="CHEBI:57540"/>
    </ligand>
</feature>
<dbReference type="Gene3D" id="1.20.5.1300">
    <property type="match status" value="1"/>
</dbReference>
<evidence type="ECO:0000256" key="3">
    <source>
        <dbReference type="ARBA" id="ARBA00022833"/>
    </source>
</evidence>
<keyword evidence="5" id="KW-0368">Histidine biosynthesis</keyword>
<dbReference type="FunFam" id="3.40.50.1980:FF:000026">
    <property type="entry name" value="Histidinol dehydrogenase"/>
    <property type="match status" value="1"/>
</dbReference>
<feature type="binding site" evidence="5 10">
    <location>
        <position position="274"/>
    </location>
    <ligand>
        <name>Zn(2+)</name>
        <dbReference type="ChEBI" id="CHEBI:29105"/>
    </ligand>
</feature>
<feature type="active site" description="Proton acceptor" evidence="5 7">
    <location>
        <position position="340"/>
    </location>
</feature>
<evidence type="ECO:0000313" key="12">
    <source>
        <dbReference type="EMBL" id="RTY38384.1"/>
    </source>
</evidence>
<dbReference type="GO" id="GO:0000105">
    <property type="term" value="P:L-histidine biosynthetic process"/>
    <property type="evidence" value="ECO:0007669"/>
    <property type="project" value="UniProtKB-UniRule"/>
</dbReference>
<comment type="pathway">
    <text evidence="5">Amino-acid biosynthesis; L-histidine biosynthesis; L-histidine from 5-phospho-alpha-D-ribose 1-diphosphate: step 9/9.</text>
</comment>
<evidence type="ECO:0000256" key="4">
    <source>
        <dbReference type="ARBA" id="ARBA00023002"/>
    </source>
</evidence>
<feature type="binding site" evidence="5 9">
    <location>
        <position position="249"/>
    </location>
    <ligand>
        <name>substrate</name>
    </ligand>
</feature>
<dbReference type="HAMAP" id="MF_01024">
    <property type="entry name" value="HisD"/>
    <property type="match status" value="1"/>
</dbReference>
<accession>A0A3S0U1H4</accession>
<sequence>MGNEPAPIESPNKKPVLKIFPFADNPDALMAHLSRTVSFDDTVQKAVDEILQAVRQRGDEAVLDYTEKFQGFRPESMKVSPEAIRRAREEADPEFISTLKEAYGNILEFHRHEVEKSFFYEGEGGVLLGQRVTPMQRALLYVPGGKAAYPSSVLMNAAPARVAGVGEIAMTTPCDSTGEVSSHILAAASVAGISSVYKLGGAQAIAAFAYGTQSIEKVDIITGPGNKFVALAKKEVFGHVAIDSIAGPSEVVIIADANANPDYIVLDLFAQAEHDADASSVLITPSASLAERVAAIAGERIGGMLRREVIEASLRQNGAIILVDSLDEAARVSDMLAPEHLELHVNHPWELLPSLNHAGAIFMGSSSCETVGDYYAGPNHTLPTNGTARFFSPLSVRDFVKHTSIIAYSQQQLLRCGERIADFADREGLQAHAEAVRIRLAGK</sequence>
<dbReference type="PROSITE" id="PS00611">
    <property type="entry name" value="HISOL_DEHYDROGENASE"/>
    <property type="match status" value="1"/>
</dbReference>
<feature type="binding site" evidence="5 9">
    <location>
        <position position="432"/>
    </location>
    <ligand>
        <name>substrate</name>
    </ligand>
</feature>
<comment type="catalytic activity">
    <reaction evidence="5">
        <text>L-histidinol + 2 NAD(+) + H2O = L-histidine + 2 NADH + 3 H(+)</text>
        <dbReference type="Rhea" id="RHEA:20641"/>
        <dbReference type="ChEBI" id="CHEBI:15377"/>
        <dbReference type="ChEBI" id="CHEBI:15378"/>
        <dbReference type="ChEBI" id="CHEBI:57540"/>
        <dbReference type="ChEBI" id="CHEBI:57595"/>
        <dbReference type="ChEBI" id="CHEBI:57699"/>
        <dbReference type="ChEBI" id="CHEBI:57945"/>
        <dbReference type="EC" id="1.1.1.23"/>
    </reaction>
</comment>
<feature type="binding site" evidence="5 9">
    <location>
        <position position="373"/>
    </location>
    <ligand>
        <name>substrate</name>
    </ligand>
</feature>
<feature type="binding site" evidence="5 10">
    <location>
        <position position="271"/>
    </location>
    <ligand>
        <name>Zn(2+)</name>
        <dbReference type="ChEBI" id="CHEBI:29105"/>
    </ligand>
</feature>
<keyword evidence="4 5" id="KW-0560">Oxidoreductase</keyword>
<evidence type="ECO:0000256" key="10">
    <source>
        <dbReference type="PIRSR" id="PIRSR000099-4"/>
    </source>
</evidence>
<organism evidence="12 13">
    <name type="scientific">Chlorobium phaeovibrioides</name>
    <dbReference type="NCBI Taxonomy" id="1094"/>
    <lineage>
        <taxon>Bacteria</taxon>
        <taxon>Pseudomonadati</taxon>
        <taxon>Chlorobiota</taxon>
        <taxon>Chlorobiia</taxon>
        <taxon>Chlorobiales</taxon>
        <taxon>Chlorobiaceae</taxon>
        <taxon>Chlorobium/Pelodictyon group</taxon>
        <taxon>Chlorobium</taxon>
    </lineage>
</organism>
<feature type="binding site" evidence="5 9">
    <location>
        <position position="427"/>
    </location>
    <ligand>
        <name>substrate</name>
    </ligand>
</feature>
<feature type="binding site" evidence="5 8">
    <location>
        <position position="141"/>
    </location>
    <ligand>
        <name>NAD(+)</name>
        <dbReference type="ChEBI" id="CHEBI:57540"/>
    </ligand>
</feature>
<dbReference type="InterPro" id="IPR022695">
    <property type="entry name" value="Histidinol_DH_monofunct"/>
</dbReference>
<evidence type="ECO:0000256" key="9">
    <source>
        <dbReference type="PIRSR" id="PIRSR000099-3"/>
    </source>
</evidence>
<feature type="binding site" evidence="5 9">
    <location>
        <position position="274"/>
    </location>
    <ligand>
        <name>substrate</name>
    </ligand>
</feature>
<evidence type="ECO:0000256" key="7">
    <source>
        <dbReference type="PIRSR" id="PIRSR000099-1"/>
    </source>
</evidence>
<name>A0A3S0U1H4_CHLPH</name>
<dbReference type="Gene3D" id="3.40.50.1980">
    <property type="entry name" value="Nitrogenase molybdenum iron protein domain"/>
    <property type="match status" value="2"/>
</dbReference>
<dbReference type="AlphaFoldDB" id="A0A3S0U1H4"/>
<dbReference type="InterPro" id="IPR016161">
    <property type="entry name" value="Ald_DH/histidinol_DH"/>
</dbReference>
<evidence type="ECO:0000256" key="1">
    <source>
        <dbReference type="ARBA" id="ARBA00010178"/>
    </source>
</evidence>
<feature type="active site" description="Proton acceptor" evidence="5 7">
    <location>
        <position position="339"/>
    </location>
</feature>
<evidence type="ECO:0000313" key="13">
    <source>
        <dbReference type="Proteomes" id="UP000279908"/>
    </source>
</evidence>
<protein>
    <recommendedName>
        <fullName evidence="5">Histidinol dehydrogenase</fullName>
        <shortName evidence="5">HDH</shortName>
        <ecNumber evidence="5">1.1.1.23</ecNumber>
    </recommendedName>
</protein>
<dbReference type="NCBIfam" id="TIGR00069">
    <property type="entry name" value="hisD"/>
    <property type="match status" value="1"/>
</dbReference>
<dbReference type="PANTHER" id="PTHR21256:SF2">
    <property type="entry name" value="HISTIDINE BIOSYNTHESIS TRIFUNCTIONAL PROTEIN"/>
    <property type="match status" value="1"/>
</dbReference>
<feature type="binding site" evidence="5 9">
    <location>
        <position position="271"/>
    </location>
    <ligand>
        <name>substrate</name>
    </ligand>
</feature>
<evidence type="ECO:0000256" key="8">
    <source>
        <dbReference type="PIRSR" id="PIRSR000099-2"/>
    </source>
</evidence>
<comment type="similarity">
    <text evidence="1 5 6 11">Belongs to the histidinol dehydrogenase family.</text>
</comment>
<feature type="binding site" evidence="5 9">
    <location>
        <position position="340"/>
    </location>
    <ligand>
        <name>substrate</name>
    </ligand>
</feature>
<dbReference type="InterPro" id="IPR012131">
    <property type="entry name" value="Hstdl_DH"/>
</dbReference>
<comment type="function">
    <text evidence="5">Catalyzes the sequential NAD-dependent oxidations of L-histidinol to L-histidinaldehyde and then to L-histidine.</text>
</comment>
<keyword evidence="2 5" id="KW-0479">Metal-binding</keyword>
<proteinExistence type="inferred from homology"/>
<dbReference type="SUPFAM" id="SSF53720">
    <property type="entry name" value="ALDH-like"/>
    <property type="match status" value="1"/>
</dbReference>
<dbReference type="InterPro" id="IPR001692">
    <property type="entry name" value="Histidinol_DH_CS"/>
</dbReference>
<keyword evidence="3 5" id="KW-0862">Zinc</keyword>
<gene>
    <name evidence="5 12" type="primary">hisD</name>
    <name evidence="12" type="ORF">EKD02_04665</name>
</gene>
<dbReference type="GO" id="GO:0004399">
    <property type="term" value="F:histidinol dehydrogenase activity"/>
    <property type="evidence" value="ECO:0007669"/>
    <property type="project" value="UniProtKB-UniRule"/>
</dbReference>
<dbReference type="CDD" id="cd06572">
    <property type="entry name" value="Histidinol_dh"/>
    <property type="match status" value="1"/>
</dbReference>
<dbReference type="FunFam" id="3.40.50.1980:FF:000001">
    <property type="entry name" value="Histidinol dehydrogenase"/>
    <property type="match status" value="1"/>
</dbReference>
<evidence type="ECO:0000256" key="2">
    <source>
        <dbReference type="ARBA" id="ARBA00022723"/>
    </source>
</evidence>
<evidence type="ECO:0000256" key="11">
    <source>
        <dbReference type="RuleBase" id="RU004175"/>
    </source>
</evidence>
<feature type="binding site" evidence="5 8">
    <location>
        <position position="203"/>
    </location>
    <ligand>
        <name>NAD(+)</name>
        <dbReference type="ChEBI" id="CHEBI:57540"/>
    </ligand>
</feature>
<reference evidence="12 13" key="1">
    <citation type="submission" date="2018-12" db="EMBL/GenBank/DDBJ databases">
        <authorList>
            <person name="Lunina O.N."/>
            <person name="Grouzdev D.S."/>
            <person name="Gorlenko V.M."/>
            <person name="Savvichev A.S."/>
        </authorList>
    </citation>
    <scope>NUCLEOTIDE SEQUENCE [LARGE SCALE GENOMIC DNA]</scope>
    <source>
        <strain evidence="12 13">BrKhr-17</strain>
    </source>
</reference>
<dbReference type="GO" id="GO:0008270">
    <property type="term" value="F:zinc ion binding"/>
    <property type="evidence" value="ECO:0007669"/>
    <property type="project" value="UniProtKB-UniRule"/>
</dbReference>
<evidence type="ECO:0000256" key="5">
    <source>
        <dbReference type="HAMAP-Rule" id="MF_01024"/>
    </source>
</evidence>
<dbReference type="GO" id="GO:0051287">
    <property type="term" value="F:NAD binding"/>
    <property type="evidence" value="ECO:0007669"/>
    <property type="project" value="InterPro"/>
</dbReference>
<dbReference type="EMBL" id="RXYK01000005">
    <property type="protein sequence ID" value="RTY38384.1"/>
    <property type="molecule type" value="Genomic_DNA"/>
</dbReference>
<comment type="caution">
    <text evidence="12">The sequence shown here is derived from an EMBL/GenBank/DDBJ whole genome shotgun (WGS) entry which is preliminary data.</text>
</comment>
<dbReference type="UniPathway" id="UPA00031">
    <property type="reaction ID" value="UER00014"/>
</dbReference>
<dbReference type="EC" id="1.1.1.23" evidence="5"/>
<dbReference type="GO" id="GO:0005829">
    <property type="term" value="C:cytosol"/>
    <property type="evidence" value="ECO:0007669"/>
    <property type="project" value="TreeGrafter"/>
</dbReference>
<dbReference type="Pfam" id="PF00815">
    <property type="entry name" value="Histidinol_dh"/>
    <property type="match status" value="1"/>
</dbReference>
<dbReference type="Proteomes" id="UP000279908">
    <property type="component" value="Unassembled WGS sequence"/>
</dbReference>
<comment type="cofactor">
    <cofactor evidence="5 10">
        <name>Zn(2+)</name>
        <dbReference type="ChEBI" id="CHEBI:29105"/>
    </cofactor>
    <text evidence="5 10">Binds 1 zinc ion per subunit.</text>
</comment>
<feature type="binding site" evidence="5 10">
    <location>
        <position position="373"/>
    </location>
    <ligand>
        <name>Zn(2+)</name>
        <dbReference type="ChEBI" id="CHEBI:29105"/>
    </ligand>
</feature>
<keyword evidence="5" id="KW-0028">Amino-acid biosynthesis</keyword>
<keyword evidence="5 8" id="KW-0520">NAD</keyword>
<feature type="binding site" evidence="5 10">
    <location>
        <position position="432"/>
    </location>
    <ligand>
        <name>Zn(2+)</name>
        <dbReference type="ChEBI" id="CHEBI:29105"/>
    </ligand>
</feature>
<dbReference type="PIRSF" id="PIRSF000099">
    <property type="entry name" value="Histidinol_dh"/>
    <property type="match status" value="1"/>
</dbReference>
<evidence type="ECO:0000256" key="6">
    <source>
        <dbReference type="PIRNR" id="PIRNR000099"/>
    </source>
</evidence>
<dbReference type="PRINTS" id="PR00083">
    <property type="entry name" value="HOLDHDRGNASE"/>
</dbReference>